<feature type="chain" id="PRO_5045720392" evidence="1">
    <location>
        <begin position="28"/>
        <end position="411"/>
    </location>
</feature>
<organism evidence="2 3">
    <name type="scientific">Aequitasia blattaphilus</name>
    <dbReference type="NCBI Taxonomy" id="2949332"/>
    <lineage>
        <taxon>Bacteria</taxon>
        <taxon>Bacillati</taxon>
        <taxon>Bacillota</taxon>
        <taxon>Clostridia</taxon>
        <taxon>Lachnospirales</taxon>
        <taxon>Lachnospiraceae</taxon>
        <taxon>Aequitasia</taxon>
    </lineage>
</organism>
<accession>A0ABT1E9G5</accession>
<dbReference type="SUPFAM" id="SSF53822">
    <property type="entry name" value="Periplasmic binding protein-like I"/>
    <property type="match status" value="1"/>
</dbReference>
<feature type="signal peptide" evidence="1">
    <location>
        <begin position="1"/>
        <end position="27"/>
    </location>
</feature>
<gene>
    <name evidence="2" type="primary">urtA</name>
    <name evidence="2" type="ORF">NK125_07490</name>
</gene>
<dbReference type="PANTHER" id="PTHR47628">
    <property type="match status" value="1"/>
</dbReference>
<evidence type="ECO:0000313" key="2">
    <source>
        <dbReference type="EMBL" id="MCP1102249.1"/>
    </source>
</evidence>
<protein>
    <submittedName>
        <fullName evidence="2">Urea ABC transporter substrate-binding protein</fullName>
    </submittedName>
</protein>
<dbReference type="RefSeq" id="WP_262066037.1">
    <property type="nucleotide sequence ID" value="NZ_JAMXOD010000009.1"/>
</dbReference>
<evidence type="ECO:0000313" key="3">
    <source>
        <dbReference type="Proteomes" id="UP001523566"/>
    </source>
</evidence>
<dbReference type="PANTHER" id="PTHR47628:SF1">
    <property type="entry name" value="ALIPHATIC AMIDASE EXPRESSION-REGULATING PROTEIN"/>
    <property type="match status" value="1"/>
</dbReference>
<comment type="caution">
    <text evidence="2">The sequence shown here is derived from an EMBL/GenBank/DDBJ whole genome shotgun (WGS) entry which is preliminary data.</text>
</comment>
<dbReference type="InterPro" id="IPR017777">
    <property type="entry name" value="ABC_urea-bd_UrtA"/>
</dbReference>
<keyword evidence="3" id="KW-1185">Reference proteome</keyword>
<reference evidence="2 3" key="1">
    <citation type="journal article" date="2022" name="Genome Biol. Evol.">
        <title>Host diet, physiology and behaviors set the stage for Lachnospiraceae cladogenesis.</title>
        <authorList>
            <person name="Vera-Ponce De Leon A."/>
            <person name="Schneider M."/>
            <person name="Jahnes B.C."/>
            <person name="Sadowski V."/>
            <person name="Camuy-Velez L.A."/>
            <person name="Duan J."/>
            <person name="Sabree Z.L."/>
        </authorList>
    </citation>
    <scope>NUCLEOTIDE SEQUENCE [LARGE SCALE GENOMIC DNA]</scope>
    <source>
        <strain evidence="2 3">PAL113</strain>
    </source>
</reference>
<keyword evidence="1" id="KW-0732">Signal</keyword>
<dbReference type="Proteomes" id="UP001523566">
    <property type="component" value="Unassembled WGS sequence"/>
</dbReference>
<dbReference type="NCBIfam" id="TIGR03407">
    <property type="entry name" value="urea_ABC_UrtA"/>
    <property type="match status" value="1"/>
</dbReference>
<dbReference type="InterPro" id="IPR028082">
    <property type="entry name" value="Peripla_BP_I"/>
</dbReference>
<sequence>MKKKRIMALLMSIVMTGALVGCSGAQAKDADSDEASSVKVGILYSATGSMAISEGAVKDAEVLAIEEINAEGGILGKQIEYVAEDGASEPSTFATKAEKLIDQDKVSAVFGCWTSASRKAVKPVFEEYENLLLYPVQYEGMEESSNIVYTGAAPNQQIVPAIDYLIEQGYKKFFLLGSDYVFPRTANMIINSQCEAKDVEVVGEEYAQMDQTDFGSIIAKIEAAKPDVIINTLNGTGNLSFFKQMNEKNYTSEDYMTMSFSIAEEEVKTIGADILKDHMVSWNYYMTTDTPENEKFVEAYKKEYGTDRVTSDPAEAAYDAVYLWKAAVEKAESFEPADVIAAIEDGGISFLAPEGIVEIDGTNHHLIKPVRIGVIAEDGKINIVKETEPVKPDPYLESYDWAVDSNLKPLE</sequence>
<dbReference type="Gene3D" id="3.40.50.2300">
    <property type="match status" value="2"/>
</dbReference>
<dbReference type="Pfam" id="PF13433">
    <property type="entry name" value="Peripla_BP_5"/>
    <property type="match status" value="1"/>
</dbReference>
<dbReference type="EMBL" id="JAMZFW010000009">
    <property type="protein sequence ID" value="MCP1102249.1"/>
    <property type="molecule type" value="Genomic_DNA"/>
</dbReference>
<evidence type="ECO:0000256" key="1">
    <source>
        <dbReference type="SAM" id="SignalP"/>
    </source>
</evidence>
<dbReference type="CDD" id="cd06355">
    <property type="entry name" value="PBP1_FmdD-like"/>
    <property type="match status" value="1"/>
</dbReference>
<proteinExistence type="predicted"/>
<name>A0ABT1E9G5_9FIRM</name>
<dbReference type="PROSITE" id="PS51257">
    <property type="entry name" value="PROKAR_LIPOPROTEIN"/>
    <property type="match status" value="1"/>
</dbReference>